<evidence type="ECO:0000313" key="1">
    <source>
        <dbReference type="EMBL" id="OAF71387.1"/>
    </source>
</evidence>
<dbReference type="AlphaFoldDB" id="A0A177BAP5"/>
<accession>A0A177BAP5</accession>
<dbReference type="Proteomes" id="UP000078046">
    <property type="component" value="Unassembled WGS sequence"/>
</dbReference>
<organism evidence="1 2">
    <name type="scientific">Intoshia linei</name>
    <dbReference type="NCBI Taxonomy" id="1819745"/>
    <lineage>
        <taxon>Eukaryota</taxon>
        <taxon>Metazoa</taxon>
        <taxon>Spiralia</taxon>
        <taxon>Lophotrochozoa</taxon>
        <taxon>Mesozoa</taxon>
        <taxon>Orthonectida</taxon>
        <taxon>Rhopaluridae</taxon>
        <taxon>Intoshia</taxon>
    </lineage>
</organism>
<gene>
    <name evidence="1" type="ORF">A3Q56_00839</name>
</gene>
<proteinExistence type="predicted"/>
<evidence type="ECO:0000313" key="2">
    <source>
        <dbReference type="Proteomes" id="UP000078046"/>
    </source>
</evidence>
<keyword evidence="2" id="KW-1185">Reference proteome</keyword>
<name>A0A177BAP5_9BILA</name>
<reference evidence="1 2" key="1">
    <citation type="submission" date="2016-04" db="EMBL/GenBank/DDBJ databases">
        <title>The genome of Intoshia linei affirms orthonectids as highly simplified spiralians.</title>
        <authorList>
            <person name="Mikhailov K.V."/>
            <person name="Slusarev G.S."/>
            <person name="Nikitin M.A."/>
            <person name="Logacheva M.D."/>
            <person name="Penin A."/>
            <person name="Aleoshin V."/>
            <person name="Panchin Y.V."/>
        </authorList>
    </citation>
    <scope>NUCLEOTIDE SEQUENCE [LARGE SCALE GENOMIC DNA]</scope>
    <source>
        <strain evidence="1">Intl2013</strain>
        <tissue evidence="1">Whole animal</tissue>
    </source>
</reference>
<sequence length="43" mass="4809">MSDVLIGIVQVGNKIWTLSQSLHSIDKMLLDERNLPETIEGTI</sequence>
<protein>
    <submittedName>
        <fullName evidence="1">Uncharacterized protein</fullName>
    </submittedName>
</protein>
<comment type="caution">
    <text evidence="1">The sequence shown here is derived from an EMBL/GenBank/DDBJ whole genome shotgun (WGS) entry which is preliminary data.</text>
</comment>
<dbReference type="EMBL" id="LWCA01000055">
    <property type="protein sequence ID" value="OAF71387.1"/>
    <property type="molecule type" value="Genomic_DNA"/>
</dbReference>